<comment type="function">
    <text evidence="4">Involved in the TCA cycle. Catalyzes the stereospecific interconversion of fumarate to L-malate.</text>
</comment>
<dbReference type="FunFam" id="1.10.40.30:FF:000002">
    <property type="entry name" value="Fumarate hydratase class II"/>
    <property type="match status" value="1"/>
</dbReference>
<dbReference type="InterPro" id="IPR005677">
    <property type="entry name" value="Fum_hydII"/>
</dbReference>
<protein>
    <recommendedName>
        <fullName evidence="4">Fumarate hydratase class II</fullName>
        <shortName evidence="4">Fumarase C</shortName>
        <ecNumber evidence="4">4.2.1.2</ecNumber>
    </recommendedName>
    <alternativeName>
        <fullName evidence="4">Aerobic fumarase</fullName>
    </alternativeName>
    <alternativeName>
        <fullName evidence="4">Iron-independent fumarase</fullName>
    </alternativeName>
</protein>
<dbReference type="UniPathway" id="UPA00223">
    <property type="reaction ID" value="UER01007"/>
</dbReference>
<dbReference type="InterPro" id="IPR018951">
    <property type="entry name" value="Fumarase_C_C"/>
</dbReference>
<evidence type="ECO:0000259" key="6">
    <source>
        <dbReference type="Pfam" id="PF00206"/>
    </source>
</evidence>
<accession>A0A1E3H4U6</accession>
<dbReference type="PROSITE" id="PS00163">
    <property type="entry name" value="FUMARATE_LYASES"/>
    <property type="match status" value="1"/>
</dbReference>
<dbReference type="OrthoDB" id="9802809at2"/>
<evidence type="ECO:0000256" key="3">
    <source>
        <dbReference type="ARBA" id="ARBA00023239"/>
    </source>
</evidence>
<dbReference type="PATRIC" id="fig|1439726.3.peg.1434"/>
<dbReference type="Proteomes" id="UP000094622">
    <property type="component" value="Unassembled WGS sequence"/>
</dbReference>
<dbReference type="GO" id="GO:0004333">
    <property type="term" value="F:fumarate hydratase activity"/>
    <property type="evidence" value="ECO:0007669"/>
    <property type="project" value="UniProtKB-UniRule"/>
</dbReference>
<dbReference type="EC" id="4.2.1.2" evidence="4"/>
<feature type="region of interest" description="Disordered" evidence="5">
    <location>
        <begin position="124"/>
        <end position="144"/>
    </location>
</feature>
<comment type="caution">
    <text evidence="8">The sequence shown here is derived from an EMBL/GenBank/DDBJ whole genome shotgun (WGS) entry which is preliminary data.</text>
</comment>
<dbReference type="FunFam" id="1.10.275.10:FF:000001">
    <property type="entry name" value="Fumarate hydratase, mitochondrial"/>
    <property type="match status" value="1"/>
</dbReference>
<gene>
    <name evidence="4 8" type="primary">fumC</name>
    <name evidence="8" type="ORF">A6302_01366</name>
</gene>
<dbReference type="InterPro" id="IPR008948">
    <property type="entry name" value="L-Aspartase-like"/>
</dbReference>
<dbReference type="Pfam" id="PF00206">
    <property type="entry name" value="Lyase_1"/>
    <property type="match status" value="1"/>
</dbReference>
<dbReference type="CDD" id="cd01362">
    <property type="entry name" value="Fumarase_classII"/>
    <property type="match status" value="1"/>
</dbReference>
<comment type="pathway">
    <text evidence="4">Carbohydrate metabolism; tricarboxylic acid cycle; (S)-malate from fumarate: step 1/1.</text>
</comment>
<dbReference type="NCBIfam" id="TIGR00979">
    <property type="entry name" value="fumC_II"/>
    <property type="match status" value="1"/>
</dbReference>
<keyword evidence="9" id="KW-1185">Reference proteome</keyword>
<evidence type="ECO:0000256" key="5">
    <source>
        <dbReference type="SAM" id="MobiDB-lite"/>
    </source>
</evidence>
<feature type="binding site" description="in site B" evidence="4">
    <location>
        <begin position="132"/>
        <end position="135"/>
    </location>
    <ligand>
        <name>substrate</name>
    </ligand>
</feature>
<dbReference type="Gene3D" id="1.10.40.30">
    <property type="entry name" value="Fumarase/aspartase (C-terminal domain)"/>
    <property type="match status" value="1"/>
</dbReference>
<dbReference type="Gene3D" id="1.10.275.10">
    <property type="entry name" value="Fumarase/aspartase (N-terminal domain)"/>
    <property type="match status" value="1"/>
</dbReference>
<dbReference type="FunFam" id="1.20.200.10:FF:000001">
    <property type="entry name" value="Fumarate hydratase, mitochondrial"/>
    <property type="match status" value="1"/>
</dbReference>
<dbReference type="InterPro" id="IPR024083">
    <property type="entry name" value="Fumarase/histidase_N"/>
</dbReference>
<keyword evidence="3 4" id="KW-0456">Lyase</keyword>
<name>A0A1E3H4U6_9HYPH</name>
<feature type="binding site" evidence="4">
    <location>
        <position position="190"/>
    </location>
    <ligand>
        <name>substrate</name>
    </ligand>
</feature>
<evidence type="ECO:0000256" key="2">
    <source>
        <dbReference type="ARBA" id="ARBA00022532"/>
    </source>
</evidence>
<proteinExistence type="inferred from homology"/>
<feature type="domain" description="Fumarase C C-terminal" evidence="7">
    <location>
        <begin position="411"/>
        <end position="464"/>
    </location>
</feature>
<reference evidence="8 9" key="1">
    <citation type="submission" date="2016-07" db="EMBL/GenBank/DDBJ databases">
        <title>Draft Genome Sequence of Methylobrevis pamukkalensis PK2.</title>
        <authorList>
            <person name="Vasilenko O.V."/>
            <person name="Doronina N.V."/>
            <person name="Shmareva M.N."/>
            <person name="Tarlachkov S.V."/>
            <person name="Mustakhimov I."/>
            <person name="Trotsenko Y.A."/>
        </authorList>
    </citation>
    <scope>NUCLEOTIDE SEQUENCE [LARGE SCALE GENOMIC DNA]</scope>
    <source>
        <strain evidence="8 9">PK2</strain>
    </source>
</reference>
<dbReference type="PRINTS" id="PR00149">
    <property type="entry name" value="FUMRATELYASE"/>
</dbReference>
<comment type="similarity">
    <text evidence="1 4">Belongs to the class-II fumarase/aspartase family. Fumarase subfamily.</text>
</comment>
<feature type="binding site" evidence="4">
    <location>
        <begin position="327"/>
        <end position="329"/>
    </location>
    <ligand>
        <name>substrate</name>
    </ligand>
</feature>
<feature type="active site" evidence="4">
    <location>
        <position position="321"/>
    </location>
</feature>
<evidence type="ECO:0000313" key="8">
    <source>
        <dbReference type="EMBL" id="ODN71330.1"/>
    </source>
</evidence>
<dbReference type="GO" id="GO:0005737">
    <property type="term" value="C:cytoplasm"/>
    <property type="evidence" value="ECO:0007669"/>
    <property type="project" value="UniProtKB-SubCell"/>
</dbReference>
<dbReference type="Gene3D" id="1.20.200.10">
    <property type="entry name" value="Fumarase/aspartase (Central domain)"/>
    <property type="match status" value="1"/>
</dbReference>
<evidence type="ECO:0000313" key="9">
    <source>
        <dbReference type="Proteomes" id="UP000094622"/>
    </source>
</evidence>
<evidence type="ECO:0000259" key="7">
    <source>
        <dbReference type="Pfam" id="PF10415"/>
    </source>
</evidence>
<comment type="subunit">
    <text evidence="4">Homotetramer.</text>
</comment>
<feature type="domain" description="Fumarate lyase N-terminal" evidence="6">
    <location>
        <begin position="13"/>
        <end position="345"/>
    </location>
</feature>
<evidence type="ECO:0000256" key="4">
    <source>
        <dbReference type="HAMAP-Rule" id="MF_00743"/>
    </source>
</evidence>
<dbReference type="InterPro" id="IPR000362">
    <property type="entry name" value="Fumarate_lyase_fam"/>
</dbReference>
<comment type="catalytic activity">
    <reaction evidence="4">
        <text>(S)-malate = fumarate + H2O</text>
        <dbReference type="Rhea" id="RHEA:12460"/>
        <dbReference type="ChEBI" id="CHEBI:15377"/>
        <dbReference type="ChEBI" id="CHEBI:15589"/>
        <dbReference type="ChEBI" id="CHEBI:29806"/>
        <dbReference type="EC" id="4.2.1.2"/>
    </reaction>
</comment>
<sequence length="466" mass="49116">MTDAIRRESDTMGTVEVPADRYWGAQTQRSIGNFPIGVDRFRWGRPMIRALGILKRAAAEANADLGELPADIADLIVKAADEVIAGRLDGEFPLVVFQTGSGTQSNMNANEVISNRAIEIAGGTRGAKSPVHPNDHVNRGQSSNDTFPTAMHIAVVEEIAGRLLPSVGRLRDTLADKAAAYGGIVKTGRTHLQDATPVTLGQEIGAWVAQLDFGLGAVRASVPGLCDLAIGGTAVGTGLNAHPEFGDRAAARIAALTGHPFRSADDKFFALSAHDALVQASAALRTLAGGLMKMANDVRWLASGPRCGIGEIRIPENEPGSSIMPGKVNPTQCEALTMVCVQVFGNDAAVAFAGSQGNFQLNVFKPVMVHNVLESIALLSDACLAFKAHCACGIEPDIAKIEANLGRNLMLVTALNRHIGYDKAAKIAKEAQARGLTLKEAALGSGFVSEADYDRFVVPLDMTHPS</sequence>
<comment type="miscellaneous">
    <text evidence="4">There are 2 substrate-binding sites: the catalytic A site, and the non-catalytic B site that may play a role in the transfer of substrate or product between the active site and the solvent. Alternatively, the B site may bind allosteric effectors.</text>
</comment>
<dbReference type="InterPro" id="IPR020557">
    <property type="entry name" value="Fumarate_lyase_CS"/>
</dbReference>
<feature type="site" description="Important for catalytic activity" evidence="4">
    <location>
        <position position="334"/>
    </location>
</feature>
<dbReference type="GO" id="GO:0006106">
    <property type="term" value="P:fumarate metabolic process"/>
    <property type="evidence" value="ECO:0007669"/>
    <property type="project" value="InterPro"/>
</dbReference>
<comment type="subcellular location">
    <subcellularLocation>
        <location evidence="4">Cytoplasm</location>
    </subcellularLocation>
</comment>
<dbReference type="AlphaFoldDB" id="A0A1E3H4U6"/>
<evidence type="ECO:0000256" key="1">
    <source>
        <dbReference type="ARBA" id="ARBA00009084"/>
    </source>
</evidence>
<feature type="active site" description="Proton donor/acceptor" evidence="4">
    <location>
        <position position="191"/>
    </location>
</feature>
<keyword evidence="2 4" id="KW-0816">Tricarboxylic acid cycle</keyword>
<dbReference type="SUPFAM" id="SSF48557">
    <property type="entry name" value="L-aspartase-like"/>
    <property type="match status" value="1"/>
</dbReference>
<dbReference type="HAMAP" id="MF_00743">
    <property type="entry name" value="FumaraseC"/>
    <property type="match status" value="1"/>
</dbReference>
<dbReference type="PANTHER" id="PTHR11444">
    <property type="entry name" value="ASPARTATEAMMONIA/ARGININOSUCCINATE/ADENYLOSUCCINATE LYASE"/>
    <property type="match status" value="1"/>
</dbReference>
<dbReference type="GO" id="GO:0006099">
    <property type="term" value="P:tricarboxylic acid cycle"/>
    <property type="evidence" value="ECO:0007669"/>
    <property type="project" value="UniProtKB-UniRule"/>
</dbReference>
<organism evidence="8 9">
    <name type="scientific">Methylobrevis pamukkalensis</name>
    <dbReference type="NCBI Taxonomy" id="1439726"/>
    <lineage>
        <taxon>Bacteria</taxon>
        <taxon>Pseudomonadati</taxon>
        <taxon>Pseudomonadota</taxon>
        <taxon>Alphaproteobacteria</taxon>
        <taxon>Hyphomicrobiales</taxon>
        <taxon>Pleomorphomonadaceae</taxon>
        <taxon>Methylobrevis</taxon>
    </lineage>
</organism>
<feature type="binding site" evidence="4">
    <location>
        <begin position="101"/>
        <end position="103"/>
    </location>
    <ligand>
        <name>substrate</name>
    </ligand>
</feature>
<keyword evidence="4" id="KW-0963">Cytoplasm</keyword>
<dbReference type="PRINTS" id="PR00145">
    <property type="entry name" value="ARGSUCLYASE"/>
</dbReference>
<dbReference type="RefSeq" id="WP_069306302.1">
    <property type="nucleotide sequence ID" value="NZ_MCRJ01000024.1"/>
</dbReference>
<dbReference type="GO" id="GO:0006108">
    <property type="term" value="P:malate metabolic process"/>
    <property type="evidence" value="ECO:0007669"/>
    <property type="project" value="TreeGrafter"/>
</dbReference>
<dbReference type="PANTHER" id="PTHR11444:SF1">
    <property type="entry name" value="FUMARATE HYDRATASE, MITOCHONDRIAL"/>
    <property type="match status" value="1"/>
</dbReference>
<dbReference type="Pfam" id="PF10415">
    <property type="entry name" value="FumaraseC_C"/>
    <property type="match status" value="1"/>
</dbReference>
<dbReference type="EMBL" id="MCRJ01000024">
    <property type="protein sequence ID" value="ODN71330.1"/>
    <property type="molecule type" value="Genomic_DNA"/>
</dbReference>
<dbReference type="InterPro" id="IPR022761">
    <property type="entry name" value="Fumarate_lyase_N"/>
</dbReference>
<feature type="binding site" evidence="4">
    <location>
        <position position="322"/>
    </location>
    <ligand>
        <name>substrate</name>
    </ligand>
</feature>
<feature type="binding site" evidence="4">
    <location>
        <begin position="142"/>
        <end position="144"/>
    </location>
    <ligand>
        <name>substrate</name>
    </ligand>
</feature>